<reference evidence="2" key="1">
    <citation type="journal article" date="2018" name="Cladistics">
        <title>Phylogeny and the colourful history of jewel bugs (Insecta: Hemiptera: Scutelleridae).</title>
        <authorList>
            <person name="Wu Y."/>
            <person name="Redei D."/>
            <person name="Eger J."/>
            <person name="Wang Y."/>
            <person name="Wu H."/>
            <person name="Carapezza A."/>
            <person name="Kment P."/>
            <person name="Cai B."/>
            <person name="Sun X."/>
            <person name="Guo P."/>
            <person name="Luo J."/>
            <person name="Xie Q."/>
        </authorList>
    </citation>
    <scope>NUCLEOTIDE SEQUENCE</scope>
</reference>
<keyword evidence="1" id="KW-0472">Membrane</keyword>
<organism evidence="2">
    <name type="scientific">Urolabida menghaiensis</name>
    <dbReference type="NCBI Taxonomy" id="1603604"/>
    <lineage>
        <taxon>Eukaryota</taxon>
        <taxon>Metazoa</taxon>
        <taxon>Ecdysozoa</taxon>
        <taxon>Arthropoda</taxon>
        <taxon>Hexapoda</taxon>
        <taxon>Insecta</taxon>
        <taxon>Pterygota</taxon>
        <taxon>Neoptera</taxon>
        <taxon>Paraneoptera</taxon>
        <taxon>Hemiptera</taxon>
        <taxon>Heteroptera</taxon>
        <taxon>Panheteroptera</taxon>
        <taxon>Pentatomomorpha</taxon>
        <taxon>Pentatomoidea</taxon>
        <taxon>Urostylididae</taxon>
        <taxon>Urolabida</taxon>
    </lineage>
</organism>
<proteinExistence type="predicted"/>
<keyword evidence="1" id="KW-1133">Transmembrane helix</keyword>
<dbReference type="EMBL" id="MF173658">
    <property type="protein sequence ID" value="AVJ52302.1"/>
    <property type="molecule type" value="Genomic_DNA"/>
</dbReference>
<evidence type="ECO:0000313" key="2">
    <source>
        <dbReference type="EMBL" id="AVJ52302.1"/>
    </source>
</evidence>
<accession>A0A2P1CLV3</accession>
<name>A0A2P1CLV3_9HEMI</name>
<gene>
    <name evidence="2" type="primary">ATP8</name>
</gene>
<dbReference type="AlphaFoldDB" id="A0A2P1CLV3"/>
<evidence type="ECO:0000256" key="1">
    <source>
        <dbReference type="SAM" id="Phobius"/>
    </source>
</evidence>
<protein>
    <submittedName>
        <fullName evidence="2">ATP synthase F0 subunit 8</fullName>
    </submittedName>
</protein>
<geneLocation type="mitochondrion" evidence="2"/>
<keyword evidence="2" id="KW-0496">Mitochondrion</keyword>
<sequence length="51" mass="6528">MPQMMPLWWEILMMFFLITMFSFCVTIYHNKEIKIKKTLNMKNYIQHIWKW</sequence>
<keyword evidence="1" id="KW-0812">Transmembrane</keyword>
<feature type="transmembrane region" description="Helical" evidence="1">
    <location>
        <begin position="6"/>
        <end position="28"/>
    </location>
</feature>